<dbReference type="KEGG" id="masz:C9I28_23500"/>
<name>A0A2R4CFE2_9BURK</name>
<dbReference type="InterPro" id="IPR006905">
    <property type="entry name" value="Flavin_halogenase"/>
</dbReference>
<dbReference type="Pfam" id="PF04820">
    <property type="entry name" value="Trp_halogenase"/>
    <property type="match status" value="1"/>
</dbReference>
<keyword evidence="2" id="KW-0547">Nucleotide-binding</keyword>
<feature type="binding site" evidence="2">
    <location>
        <position position="389"/>
    </location>
    <ligand>
        <name>FAD</name>
        <dbReference type="ChEBI" id="CHEBI:57692"/>
    </ligand>
</feature>
<evidence type="ECO:0000256" key="3">
    <source>
        <dbReference type="SAM" id="MobiDB-lite"/>
    </source>
</evidence>
<keyword evidence="2" id="KW-0274">FAD</keyword>
<dbReference type="GO" id="GO:0004497">
    <property type="term" value="F:monooxygenase activity"/>
    <property type="evidence" value="ECO:0007669"/>
    <property type="project" value="InterPro"/>
</dbReference>
<dbReference type="PIRSF" id="PIRSF011396">
    <property type="entry name" value="Trp_halogenase"/>
    <property type="match status" value="1"/>
</dbReference>
<dbReference type="Gene3D" id="3.50.50.60">
    <property type="entry name" value="FAD/NAD(P)-binding domain"/>
    <property type="match status" value="1"/>
</dbReference>
<keyword evidence="5" id="KW-1185">Reference proteome</keyword>
<feature type="binding site" evidence="2">
    <location>
        <position position="376"/>
    </location>
    <ligand>
        <name>FAD</name>
        <dbReference type="ChEBI" id="CHEBI:57692"/>
    </ligand>
</feature>
<evidence type="ECO:0000256" key="2">
    <source>
        <dbReference type="PIRSR" id="PIRSR011396-2"/>
    </source>
</evidence>
<dbReference type="SUPFAM" id="SSF51905">
    <property type="entry name" value="FAD/NAD(P)-binding domain"/>
    <property type="match status" value="1"/>
</dbReference>
<gene>
    <name evidence="4" type="ORF">C9I28_23500</name>
</gene>
<dbReference type="InterPro" id="IPR036188">
    <property type="entry name" value="FAD/NAD-bd_sf"/>
</dbReference>
<feature type="binding site" evidence="2">
    <location>
        <position position="114"/>
    </location>
    <ligand>
        <name>7-chloro-L-tryptophan</name>
        <dbReference type="ChEBI" id="CHEBI:58713"/>
    </ligand>
</feature>
<accession>A0A2R4CFE2</accession>
<protein>
    <submittedName>
        <fullName evidence="4">Tryptophan halogenase</fullName>
    </submittedName>
</protein>
<evidence type="ECO:0000313" key="4">
    <source>
        <dbReference type="EMBL" id="AVR98272.1"/>
    </source>
</evidence>
<organism evidence="4 5">
    <name type="scientific">Pseudoduganella armeniaca</name>
    <dbReference type="NCBI Taxonomy" id="2072590"/>
    <lineage>
        <taxon>Bacteria</taxon>
        <taxon>Pseudomonadati</taxon>
        <taxon>Pseudomonadota</taxon>
        <taxon>Betaproteobacteria</taxon>
        <taxon>Burkholderiales</taxon>
        <taxon>Oxalobacteraceae</taxon>
        <taxon>Telluria group</taxon>
        <taxon>Pseudoduganella</taxon>
    </lineage>
</organism>
<dbReference type="EMBL" id="CP028324">
    <property type="protein sequence ID" value="AVR98272.1"/>
    <property type="molecule type" value="Genomic_DNA"/>
</dbReference>
<dbReference type="GO" id="GO:0000166">
    <property type="term" value="F:nucleotide binding"/>
    <property type="evidence" value="ECO:0007669"/>
    <property type="project" value="UniProtKB-KW"/>
</dbReference>
<proteinExistence type="predicted"/>
<feature type="region of interest" description="Disordered" evidence="3">
    <location>
        <begin position="1"/>
        <end position="31"/>
    </location>
</feature>
<dbReference type="Proteomes" id="UP000240505">
    <property type="component" value="Chromosome"/>
</dbReference>
<feature type="active site" evidence="1">
    <location>
        <position position="114"/>
    </location>
</feature>
<dbReference type="AlphaFoldDB" id="A0A2R4CFE2"/>
<dbReference type="OrthoDB" id="8868802at2"/>
<dbReference type="InterPro" id="IPR050816">
    <property type="entry name" value="Flavin-dep_Halogenase_NPB"/>
</dbReference>
<dbReference type="PANTHER" id="PTHR43747">
    <property type="entry name" value="FAD-BINDING PROTEIN"/>
    <property type="match status" value="1"/>
</dbReference>
<evidence type="ECO:0000256" key="1">
    <source>
        <dbReference type="PIRSR" id="PIRSR011396-1"/>
    </source>
</evidence>
<feature type="binding site" evidence="2">
    <location>
        <begin position="46"/>
        <end position="49"/>
    </location>
    <ligand>
        <name>FAD</name>
        <dbReference type="ChEBI" id="CHEBI:57692"/>
    </ligand>
</feature>
<feature type="binding site" evidence="2">
    <location>
        <position position="385"/>
    </location>
    <ligand>
        <name>L-tryptophan</name>
        <dbReference type="ChEBI" id="CHEBI:57912"/>
    </ligand>
</feature>
<keyword evidence="2" id="KW-0285">Flavoprotein</keyword>
<evidence type="ECO:0000313" key="5">
    <source>
        <dbReference type="Proteomes" id="UP000240505"/>
    </source>
</evidence>
<dbReference type="PANTHER" id="PTHR43747:SF4">
    <property type="entry name" value="FLAVIN-DEPENDENT TRYPTOPHAN HALOGENASE"/>
    <property type="match status" value="1"/>
</dbReference>
<reference evidence="4 5" key="1">
    <citation type="submission" date="2018-03" db="EMBL/GenBank/DDBJ databases">
        <title>Massilia armeniaca sp. nov., isolated from desert soil.</title>
        <authorList>
            <person name="Huang H."/>
            <person name="Ren M."/>
        </authorList>
    </citation>
    <scope>NUCLEOTIDE SEQUENCE [LARGE SCALE GENOMIC DNA]</scope>
    <source>
        <strain evidence="4 5">ZMN-3</strain>
    </source>
</reference>
<dbReference type="InterPro" id="IPR033856">
    <property type="entry name" value="Trp_halogen"/>
</dbReference>
<feature type="binding site" evidence="2">
    <location>
        <position position="225"/>
    </location>
    <ligand>
        <name>FAD</name>
        <dbReference type="ChEBI" id="CHEBI:57692"/>
    </ligand>
</feature>
<sequence>MSVGWRQQPSPCPTAGSGTKTGHEPDNRTWRRQTLQPVRNILIVGGGTAGWLAAGFLAKTLGTQGGGIAITLVESKDIGIIGVGEGTFPSIRGTLSVLGIDEGRFIRECSATFKQGVRFNHWVRAPGTQGADHYFHPFSQPSQRPGGPELLPYWLLGAAGADVPFAAAVTMQKHVADMSHGPKRIGDADFMGPLNYAYHFDAGAFATLLASHAQTLGVRRVEGTVDQVKLDDAGAIASVVTREAGELTAALFIDCTGFRARLIGEALGSPFRNINDTLFVDRALAMQVPYQRPDAPIPSYTISTAHEAGWTWDIGLHERRGIGYVYSSRHTSDDRADQLLRQYIGPASDGREPRLLKLNVGYRETQWVKNCVAIGLAGGFLEPLESSGIGLIEAATYLVSYLFPYDGNLAPAAKLFNAQMKARYERIVDFVKMHYCLTQRTDNAFWIENAHASTIPESLREQLAMWRARAPHRLDFVTDIEMYPPSSWQYVLYGMEFPTRQMAHRAALPEVAAARREFQTIAQLSQHALADLPTHRALVEYYRQGGAKAAAPVRRLYV</sequence>